<reference evidence="2" key="1">
    <citation type="journal article" date="2014" name="Int. J. Syst. Evol. Microbiol.">
        <title>Complete genome sequence of Corynebacterium casei LMG S-19264T (=DSM 44701T), isolated from a smear-ripened cheese.</title>
        <authorList>
            <consortium name="US DOE Joint Genome Institute (JGI-PGF)"/>
            <person name="Walter F."/>
            <person name="Albersmeier A."/>
            <person name="Kalinowski J."/>
            <person name="Ruckert C."/>
        </authorList>
    </citation>
    <scope>NUCLEOTIDE SEQUENCE</scope>
    <source>
        <strain evidence="2">CGMCC 4.7679</strain>
    </source>
</reference>
<dbReference type="Gene3D" id="3.20.20.140">
    <property type="entry name" value="Metal-dependent hydrolases"/>
    <property type="match status" value="1"/>
</dbReference>
<dbReference type="Pfam" id="PF01979">
    <property type="entry name" value="Amidohydro_1"/>
    <property type="match status" value="1"/>
</dbReference>
<dbReference type="GO" id="GO:0016810">
    <property type="term" value="F:hydrolase activity, acting on carbon-nitrogen (but not peptide) bonds"/>
    <property type="evidence" value="ECO:0007669"/>
    <property type="project" value="InterPro"/>
</dbReference>
<dbReference type="PANTHER" id="PTHR43135:SF3">
    <property type="entry name" value="ALPHA-D-RIBOSE 1-METHYLPHOSPHONATE 5-TRIPHOSPHATE DIPHOSPHATASE"/>
    <property type="match status" value="1"/>
</dbReference>
<dbReference type="CDD" id="cd01299">
    <property type="entry name" value="Met_dep_hydrolase_A"/>
    <property type="match status" value="1"/>
</dbReference>
<dbReference type="EMBL" id="BNAV01000005">
    <property type="protein sequence ID" value="GHF62216.1"/>
    <property type="molecule type" value="Genomic_DNA"/>
</dbReference>
<comment type="caution">
    <text evidence="2">The sequence shown here is derived from an EMBL/GenBank/DDBJ whole genome shotgun (WGS) entry which is preliminary data.</text>
</comment>
<evidence type="ECO:0000313" key="3">
    <source>
        <dbReference type="Proteomes" id="UP000658656"/>
    </source>
</evidence>
<dbReference type="SUPFAM" id="SSF51338">
    <property type="entry name" value="Composite domain of metallo-dependent hydrolases"/>
    <property type="match status" value="2"/>
</dbReference>
<dbReference type="InterPro" id="IPR051781">
    <property type="entry name" value="Metallo-dep_Hydrolase"/>
</dbReference>
<dbReference type="InterPro" id="IPR006680">
    <property type="entry name" value="Amidohydro-rel"/>
</dbReference>
<proteinExistence type="predicted"/>
<reference evidence="2" key="2">
    <citation type="submission" date="2020-09" db="EMBL/GenBank/DDBJ databases">
        <authorList>
            <person name="Sun Q."/>
            <person name="Zhou Y."/>
        </authorList>
    </citation>
    <scope>NUCLEOTIDE SEQUENCE</scope>
    <source>
        <strain evidence="2">CGMCC 4.7679</strain>
    </source>
</reference>
<dbReference type="InterPro" id="IPR032466">
    <property type="entry name" value="Metal_Hydrolase"/>
</dbReference>
<evidence type="ECO:0000259" key="1">
    <source>
        <dbReference type="Pfam" id="PF01979"/>
    </source>
</evidence>
<dbReference type="PANTHER" id="PTHR43135">
    <property type="entry name" value="ALPHA-D-RIBOSE 1-METHYLPHOSPHONATE 5-TRIPHOSPHATE DIPHOSPHATASE"/>
    <property type="match status" value="1"/>
</dbReference>
<gene>
    <name evidence="2" type="ORF">GCM10017566_39680</name>
</gene>
<organism evidence="2 3">
    <name type="scientific">Amycolatopsis bartoniae</name>
    <dbReference type="NCBI Taxonomy" id="941986"/>
    <lineage>
        <taxon>Bacteria</taxon>
        <taxon>Bacillati</taxon>
        <taxon>Actinomycetota</taxon>
        <taxon>Actinomycetes</taxon>
        <taxon>Pseudonocardiales</taxon>
        <taxon>Pseudonocardiaceae</taxon>
        <taxon>Amycolatopsis</taxon>
    </lineage>
</organism>
<name>A0A8H9MEJ3_9PSEU</name>
<keyword evidence="3" id="KW-1185">Reference proteome</keyword>
<evidence type="ECO:0000313" key="2">
    <source>
        <dbReference type="EMBL" id="GHF62216.1"/>
    </source>
</evidence>
<dbReference type="AlphaFoldDB" id="A0A8H9MEJ3"/>
<dbReference type="Proteomes" id="UP000658656">
    <property type="component" value="Unassembled WGS sequence"/>
</dbReference>
<sequence>MRLRAAKLFDGTALRENPVLTLDGERITAVEFGVPAPDAVDLGAATLLPGLVDAHVHLAFDAGANPVAALADRDDEQALEAMRTAARTALRAGITTVRDLGDRGYLALRLRGEPGLPTILAAGPPLTTPRGHCHYLGGAVDPTPDAVRAAVRERAERGVDVVKIMASGGTLTPGTRQEDTQFDVPELRAAVEEAHRLGLPVTAHVHATQAIRNAVEAHVDGLEHVSFWAADGVDDPPPDLVRDIVERRIVVGATMGTVPGGGVVAPAVRSRLAKIVENVRLLHRSGVRMVLSSDAGIAPPKPHDVLRHSIVLAGEAGLAPDEVLRLVTRYAAEACGLGDRKGRLAPGFDADILAVDGDPLADLTAVHRVRAVFARGRIVPG</sequence>
<dbReference type="OrthoDB" id="3514520at2"/>
<dbReference type="InterPro" id="IPR057744">
    <property type="entry name" value="OTAase-like"/>
</dbReference>
<feature type="domain" description="Amidohydrolase-related" evidence="1">
    <location>
        <begin position="46"/>
        <end position="379"/>
    </location>
</feature>
<dbReference type="RefSeq" id="WP_145936830.1">
    <property type="nucleotide sequence ID" value="NZ_BNAV01000005.1"/>
</dbReference>
<protein>
    <recommendedName>
        <fullName evidence="1">Amidohydrolase-related domain-containing protein</fullName>
    </recommendedName>
</protein>
<dbReference type="SUPFAM" id="SSF51556">
    <property type="entry name" value="Metallo-dependent hydrolases"/>
    <property type="match status" value="1"/>
</dbReference>
<dbReference type="InterPro" id="IPR011059">
    <property type="entry name" value="Metal-dep_hydrolase_composite"/>
</dbReference>
<dbReference type="Gene3D" id="2.30.40.10">
    <property type="entry name" value="Urease, subunit C, domain 1"/>
    <property type="match status" value="1"/>
</dbReference>
<accession>A0A8H9MEJ3</accession>